<feature type="transmembrane region" description="Helical" evidence="1">
    <location>
        <begin position="12"/>
        <end position="30"/>
    </location>
</feature>
<proteinExistence type="predicted"/>
<protein>
    <submittedName>
        <fullName evidence="2">Uncharacterized protein</fullName>
    </submittedName>
</protein>
<evidence type="ECO:0000313" key="2">
    <source>
        <dbReference type="EMBL" id="GIG91105.1"/>
    </source>
</evidence>
<organism evidence="2 3">
    <name type="scientific">Plantactinospora endophytica</name>
    <dbReference type="NCBI Taxonomy" id="673535"/>
    <lineage>
        <taxon>Bacteria</taxon>
        <taxon>Bacillati</taxon>
        <taxon>Actinomycetota</taxon>
        <taxon>Actinomycetes</taxon>
        <taxon>Micromonosporales</taxon>
        <taxon>Micromonosporaceae</taxon>
        <taxon>Plantactinospora</taxon>
    </lineage>
</organism>
<name>A0ABQ4E8P4_9ACTN</name>
<accession>A0ABQ4E8P4</accession>
<keyword evidence="1" id="KW-1133">Transmembrane helix</keyword>
<evidence type="ECO:0000256" key="1">
    <source>
        <dbReference type="SAM" id="Phobius"/>
    </source>
</evidence>
<dbReference type="Proteomes" id="UP000646749">
    <property type="component" value="Unassembled WGS sequence"/>
</dbReference>
<comment type="caution">
    <text evidence="2">The sequence shown here is derived from an EMBL/GenBank/DDBJ whole genome shotgun (WGS) entry which is preliminary data.</text>
</comment>
<reference evidence="2 3" key="1">
    <citation type="submission" date="2021-01" db="EMBL/GenBank/DDBJ databases">
        <title>Whole genome shotgun sequence of Plantactinospora endophytica NBRC 110450.</title>
        <authorList>
            <person name="Komaki H."/>
            <person name="Tamura T."/>
        </authorList>
    </citation>
    <scope>NUCLEOTIDE SEQUENCE [LARGE SCALE GENOMIC DNA]</scope>
    <source>
        <strain evidence="2 3">NBRC 110450</strain>
    </source>
</reference>
<evidence type="ECO:0000313" key="3">
    <source>
        <dbReference type="Proteomes" id="UP000646749"/>
    </source>
</evidence>
<keyword evidence="3" id="KW-1185">Reference proteome</keyword>
<keyword evidence="1" id="KW-0472">Membrane</keyword>
<dbReference type="RefSeq" id="WP_203869503.1">
    <property type="nucleotide sequence ID" value="NZ_BONW01000033.1"/>
</dbReference>
<gene>
    <name evidence="2" type="ORF">Pen02_60410</name>
</gene>
<feature type="transmembrane region" description="Helical" evidence="1">
    <location>
        <begin position="67"/>
        <end position="88"/>
    </location>
</feature>
<keyword evidence="1" id="KW-0812">Transmembrane</keyword>
<dbReference type="EMBL" id="BONW01000033">
    <property type="protein sequence ID" value="GIG91105.1"/>
    <property type="molecule type" value="Genomic_DNA"/>
</dbReference>
<sequence>MAGPGFGRVDTVAVARGTAALLTVVMVWYFATSGAVRSDNLFLVPDLLVTVFALGSSLLPRRVAVPAMLFAYAWAAAVFTTSLFSYVVRGEFPVDHVFLILPSVVLAVLLGRIAAGRVPATRPAPAVPAPDRSDSPTARV</sequence>
<feature type="transmembrane region" description="Helical" evidence="1">
    <location>
        <begin position="94"/>
        <end position="115"/>
    </location>
</feature>
<feature type="transmembrane region" description="Helical" evidence="1">
    <location>
        <begin position="42"/>
        <end position="60"/>
    </location>
</feature>